<keyword evidence="3" id="KW-1185">Reference proteome</keyword>
<evidence type="ECO:0000313" key="2">
    <source>
        <dbReference type="EMBL" id="MDI9242877.1"/>
    </source>
</evidence>
<evidence type="ECO:0000313" key="3">
    <source>
        <dbReference type="Proteomes" id="UP001300383"/>
    </source>
</evidence>
<dbReference type="EMBL" id="JASGBQ010000020">
    <property type="protein sequence ID" value="MDI9242877.1"/>
    <property type="molecule type" value="Genomic_DNA"/>
</dbReference>
<proteinExistence type="predicted"/>
<dbReference type="InterPro" id="IPR020256">
    <property type="entry name" value="Spore_coat_CotJA"/>
</dbReference>
<dbReference type="Pfam" id="PF11007">
    <property type="entry name" value="CotJA"/>
    <property type="match status" value="1"/>
</dbReference>
<feature type="region of interest" description="Disordered" evidence="1">
    <location>
        <begin position="1"/>
        <end position="20"/>
    </location>
</feature>
<organism evidence="2 3">
    <name type="scientific">Fusibacillus kribbianus</name>
    <dbReference type="NCBI Taxonomy" id="3044208"/>
    <lineage>
        <taxon>Bacteria</taxon>
        <taxon>Bacillati</taxon>
        <taxon>Bacillota</taxon>
        <taxon>Clostridia</taxon>
        <taxon>Lachnospirales</taxon>
        <taxon>Lachnospiraceae</taxon>
        <taxon>Fusibacillus</taxon>
    </lineage>
</organism>
<sequence>MERYNQRRADCRRGGSMPGFCPGPAQVSCDPAPRSCPKPTLYESSRCSGSSSLEGSHCRAPVSRENSCGCPSAPRADFNVCRSGQCPSDSNRDVAMGYVPWQQWECTYPLDKGLFIGTVFPSLDKPFVIGRCAVRP</sequence>
<comment type="caution">
    <text evidence="2">The sequence shown here is derived from an EMBL/GenBank/DDBJ whole genome shotgun (WGS) entry which is preliminary data.</text>
</comment>
<reference evidence="2 3" key="1">
    <citation type="submission" date="2023-05" db="EMBL/GenBank/DDBJ databases">
        <title>[ruminococcus] sp. nov., isolated from a pig farm feces dump.</title>
        <authorList>
            <person name="Chang Y.-H."/>
        </authorList>
    </citation>
    <scope>NUCLEOTIDE SEQUENCE [LARGE SCALE GENOMIC DNA]</scope>
    <source>
        <strain evidence="2 3">YH-rum2234</strain>
    </source>
</reference>
<name>A0AAP4EYF6_9FIRM</name>
<feature type="compositionally biased region" description="Basic and acidic residues" evidence="1">
    <location>
        <begin position="1"/>
        <end position="13"/>
    </location>
</feature>
<protein>
    <submittedName>
        <fullName evidence="2">Spore coat associated protein CotJA</fullName>
    </submittedName>
</protein>
<evidence type="ECO:0000256" key="1">
    <source>
        <dbReference type="SAM" id="MobiDB-lite"/>
    </source>
</evidence>
<gene>
    <name evidence="2" type="ORF">QJ036_10400</name>
</gene>
<dbReference type="AlphaFoldDB" id="A0AAP4EYF6"/>
<dbReference type="Proteomes" id="UP001300383">
    <property type="component" value="Unassembled WGS sequence"/>
</dbReference>
<dbReference type="RefSeq" id="WP_283231313.1">
    <property type="nucleotide sequence ID" value="NZ_JASGBQ010000020.1"/>
</dbReference>
<accession>A0AAP4EYF6</accession>